<dbReference type="InterPro" id="IPR051229">
    <property type="entry name" value="ALYREF_mRNA_export"/>
</dbReference>
<protein>
    <submittedName>
        <fullName evidence="7">RNA annealing protein YRA1</fullName>
    </submittedName>
</protein>
<feature type="compositionally biased region" description="Basic residues" evidence="3">
    <location>
        <begin position="17"/>
        <end position="29"/>
    </location>
</feature>
<dbReference type="HOGENOM" id="CLU_052367_2_1_1"/>
<organism evidence="6 8">
    <name type="scientific">Pichia kudriavzevii</name>
    <name type="common">Yeast</name>
    <name type="synonym">Issatchenkia orientalis</name>
    <dbReference type="NCBI Taxonomy" id="4909"/>
    <lineage>
        <taxon>Eukaryota</taxon>
        <taxon>Fungi</taxon>
        <taxon>Dikarya</taxon>
        <taxon>Ascomycota</taxon>
        <taxon>Saccharomycotina</taxon>
        <taxon>Pichiomycetes</taxon>
        <taxon>Pichiales</taxon>
        <taxon>Pichiaceae</taxon>
        <taxon>Pichia</taxon>
    </lineage>
</organism>
<reference evidence="5 10" key="5">
    <citation type="submission" date="2018-06" db="EMBL/GenBank/DDBJ databases">
        <title>Population genomics shows no distinction between pathogenic Candida krusei and environmental Pichia kudriavzevii: One species, four names.</title>
        <authorList>
            <person name="Douglass A.P."/>
            <person name="Offei B."/>
            <person name="Braun-Galleani S."/>
            <person name="Coughlan A.Y."/>
            <person name="Martos A."/>
            <person name="Ortiz-Merino R.A."/>
            <person name="Byrne K.P."/>
            <person name="Wolfe K.H."/>
        </authorList>
    </citation>
    <scope>NUCLEOTIDE SEQUENCE [LARGE SCALE GENOMIC DNA]</scope>
    <source>
        <strain evidence="5 10">CBS573</strain>
    </source>
</reference>
<dbReference type="Gene3D" id="3.30.70.330">
    <property type="match status" value="1"/>
</dbReference>
<dbReference type="InterPro" id="IPR000504">
    <property type="entry name" value="RRM_dom"/>
</dbReference>
<evidence type="ECO:0000256" key="3">
    <source>
        <dbReference type="SAM" id="MobiDB-lite"/>
    </source>
</evidence>
<dbReference type="EMBL" id="JQFK01000017">
    <property type="protein sequence ID" value="KGK38649.1"/>
    <property type="molecule type" value="Genomic_DNA"/>
</dbReference>
<dbReference type="EMBL" id="CP028775">
    <property type="protein sequence ID" value="AWU77249.1"/>
    <property type="molecule type" value="Genomic_DNA"/>
</dbReference>
<dbReference type="AlphaFoldDB" id="A0A099P2Y1"/>
<dbReference type="Proteomes" id="UP000189274">
    <property type="component" value="Unassembled WGS sequence"/>
</dbReference>
<reference evidence="8" key="1">
    <citation type="journal article" date="2014" name="Microb. Cell Fact.">
        <title>Exploiting Issatchenkia orientalis SD108 for succinic acid production.</title>
        <authorList>
            <person name="Xiao H."/>
            <person name="Shao Z."/>
            <person name="Jiang Y."/>
            <person name="Dole S."/>
            <person name="Zhao H."/>
        </authorList>
    </citation>
    <scope>NUCLEOTIDE SEQUENCE [LARGE SCALE GENOMIC DNA]</scope>
    <source>
        <strain evidence="8">SD108</strain>
    </source>
</reference>
<evidence type="ECO:0000313" key="5">
    <source>
        <dbReference type="EMBL" id="AWU77249.1"/>
    </source>
</evidence>
<evidence type="ECO:0000259" key="4">
    <source>
        <dbReference type="PROSITE" id="PS50102"/>
    </source>
</evidence>
<evidence type="ECO:0000256" key="2">
    <source>
        <dbReference type="PROSITE-ProRule" id="PRU00176"/>
    </source>
</evidence>
<evidence type="ECO:0000313" key="8">
    <source>
        <dbReference type="Proteomes" id="UP000029867"/>
    </source>
</evidence>
<dbReference type="PROSITE" id="PS50102">
    <property type="entry name" value="RRM"/>
    <property type="match status" value="1"/>
</dbReference>
<feature type="domain" description="RRM" evidence="4">
    <location>
        <begin position="80"/>
        <end position="160"/>
    </location>
</feature>
<evidence type="ECO:0000313" key="7">
    <source>
        <dbReference type="EMBL" id="ONH76188.1"/>
    </source>
</evidence>
<evidence type="ECO:0000313" key="9">
    <source>
        <dbReference type="Proteomes" id="UP000189274"/>
    </source>
</evidence>
<dbReference type="EMBL" id="MQVM01000004">
    <property type="protein sequence ID" value="ONH76188.1"/>
    <property type="molecule type" value="Genomic_DNA"/>
</dbReference>
<dbReference type="SMART" id="SM00360">
    <property type="entry name" value="RRM"/>
    <property type="match status" value="1"/>
</dbReference>
<evidence type="ECO:0000313" key="10">
    <source>
        <dbReference type="Proteomes" id="UP000249293"/>
    </source>
</evidence>
<evidence type="ECO:0000256" key="1">
    <source>
        <dbReference type="ARBA" id="ARBA00022884"/>
    </source>
</evidence>
<dbReference type="GO" id="GO:0005634">
    <property type="term" value="C:nucleus"/>
    <property type="evidence" value="ECO:0007669"/>
    <property type="project" value="TreeGrafter"/>
</dbReference>
<dbReference type="InterPro" id="IPR012677">
    <property type="entry name" value="Nucleotide-bd_a/b_plait_sf"/>
</dbReference>
<dbReference type="SUPFAM" id="SSF54928">
    <property type="entry name" value="RNA-binding domain, RBD"/>
    <property type="match status" value="1"/>
</dbReference>
<dbReference type="eggNOG" id="KOG0533">
    <property type="taxonomic scope" value="Eukaryota"/>
</dbReference>
<dbReference type="VEuPathDB" id="FungiDB:C5L36_0C11550"/>
<evidence type="ECO:0000313" key="6">
    <source>
        <dbReference type="EMBL" id="KGK38649.1"/>
    </source>
</evidence>
<gene>
    <name evidence="7" type="ORF">BOH78_1288</name>
    <name evidence="5" type="ORF">C5L36_0C11550</name>
    <name evidence="6" type="ORF">JL09_g2169</name>
</gene>
<dbReference type="PANTHER" id="PTHR19965:SF35">
    <property type="entry name" value="RNA ANNEALING PROTEIN YRA1"/>
    <property type="match status" value="1"/>
</dbReference>
<sequence>MSALEQSLDAIIAQNKPAKKQAPPRRNIRAGKSVAKTTGKRGVIARRPVAPAAFKAKKATVIQQKLQPKIAAAASLEVATKVVVSGLPKDLNQRSIQEFFTQTVGPTNKVTLSYNEKGKSTGVATVIFKNATVARKAVAKYNNAPIDNGRSTLKLELVVDTTKVPLAARIQPNVVAPQPSRPRAPLARQFRNKQVKPVRAIARNRQAAPKKQPKKKKTIEELDQEMADYFSKNENQS</sequence>
<keyword evidence="1 2" id="KW-0694">RNA-binding</keyword>
<feature type="region of interest" description="Disordered" evidence="3">
    <location>
        <begin position="14"/>
        <end position="39"/>
    </location>
</feature>
<keyword evidence="10" id="KW-1185">Reference proteome</keyword>
<reference evidence="6" key="2">
    <citation type="submission" date="2014-08" db="EMBL/GenBank/DDBJ databases">
        <title>Exploiting Issatchenkia orientalis SD108 for Succinic Acid Production.</title>
        <authorList>
            <person name="Xiao H."/>
            <person name="Shao Z."/>
            <person name="Jiang Y."/>
            <person name="Dole S."/>
            <person name="Zhao H."/>
        </authorList>
    </citation>
    <scope>NUCLEOTIDE SEQUENCE [LARGE SCALE GENOMIC DNA]</scope>
    <source>
        <strain evidence="6">SD108</strain>
    </source>
</reference>
<accession>A0A099P2Y1</accession>
<dbReference type="GO" id="GO:0003729">
    <property type="term" value="F:mRNA binding"/>
    <property type="evidence" value="ECO:0007669"/>
    <property type="project" value="TreeGrafter"/>
</dbReference>
<dbReference type="Proteomes" id="UP000249293">
    <property type="component" value="Chromosome 3"/>
</dbReference>
<dbReference type="Pfam" id="PF00076">
    <property type="entry name" value="RRM_1"/>
    <property type="match status" value="1"/>
</dbReference>
<reference evidence="7" key="4">
    <citation type="submission" date="2017-01" db="EMBL/GenBank/DDBJ databases">
        <authorList>
            <person name="Mah S.A."/>
            <person name="Swanson W.J."/>
            <person name="Moy G.W."/>
            <person name="Vacquier V.D."/>
        </authorList>
    </citation>
    <scope>NUCLEOTIDE SEQUENCE [LARGE SCALE GENOMIC DNA]</scope>
    <source>
        <strain evidence="7">129</strain>
    </source>
</reference>
<dbReference type="OrthoDB" id="346839at2759"/>
<dbReference type="STRING" id="4909.A0A099P2Y1"/>
<dbReference type="Proteomes" id="UP000029867">
    <property type="component" value="Unassembled WGS sequence"/>
</dbReference>
<name>A0A099P2Y1_PICKU</name>
<dbReference type="InterPro" id="IPR035979">
    <property type="entry name" value="RBD_domain_sf"/>
</dbReference>
<reference evidence="9" key="3">
    <citation type="journal article" date="2017" name="Genome Announc.">
        <title>Genome sequences of Cyberlindnera fabianii 65, Pichia kudriavzevii 129, and Saccharomyces cerevisiae 131 isolated from fermented masau fruits in Zimbabwe.</title>
        <authorList>
            <person name="van Rijswijck I.M.H."/>
            <person name="Derks M.F.L."/>
            <person name="Abee T."/>
            <person name="de Ridder D."/>
            <person name="Smid E.J."/>
        </authorList>
    </citation>
    <scope>NUCLEOTIDE SEQUENCE [LARGE SCALE GENOMIC DNA]</scope>
    <source>
        <strain evidence="9">129</strain>
    </source>
</reference>
<proteinExistence type="predicted"/>
<dbReference type="PANTHER" id="PTHR19965">
    <property type="entry name" value="RNA AND EXPORT FACTOR BINDING PROTEIN"/>
    <property type="match status" value="1"/>
</dbReference>